<dbReference type="Pfam" id="PF07715">
    <property type="entry name" value="Plug"/>
    <property type="match status" value="1"/>
</dbReference>
<dbReference type="Gene3D" id="2.40.170.20">
    <property type="entry name" value="TonB-dependent receptor, beta-barrel domain"/>
    <property type="match status" value="1"/>
</dbReference>
<comment type="similarity">
    <text evidence="10 11">Belongs to the TonB-dependent receptor family.</text>
</comment>
<sequence>MRHDCLPTFGPEVGSAKTVLLLSRSNRMEQSVRVLARCRTCLPKRRRSPAATLAAMIAACMWILAPDPEPLRAQASGVIAGVVVNDRSGAPVSDAQIAVEGRNVGATSDAAGRFRIVGVTGSGNVELTIRRIGFQSRTLSVAIGATDVRVALTERAMELTSVVTTGTAGIAEKRAIGNAVTTVNAAEVVATQPVNSFQELLNGRASGVSITASSGQVGTGSRIRVRGASSLSLSNDPLIYVDGVRVDNTQASGPANQAFGSASISRWNDFSPDDIESIEVIKGPAAATLYGTEASNGVIQIITKKGAAGRPVWNLIARGGTSWVPNWLTRFEDNYGTVPRAGSTTALDTVTISTRQLNDSLNARFGNDIFTRGELQDVQLSLSGGSPTVRYYAGGGYEENRGAERVNRLRRTNLRVNLQANPSPSIDLQSSLGYTTGRTYLPYEAGGGGATWATYYASPSFLYGGVGVNTRAINNPQLGFRSGPPNIYYEAYDIFQDADRFTGSFQFANRPTSWLNHRLILGIDRLAENNEERTPRNDILGATYASFASSGPPTSGSIAASMRDVTVTSYDYVANANFSLTSAFKSVTSAGGQIYMRQSRFRGISGSTFPAAGLTSIASASIRNVGTDELFQNNTVGAFVQQQVVWNDRLFLTGAIRTDDNSAFGTNFDAVTYPKLSASWVVSDEPSLKIPSMFNMLRLRSAYGASGLQPGAFDAIRTYTAAGGFLTPSSAGNPDLGPERSTEFEAGLDAGMWNDRVALELTYFKGNTKDAILSRQAPPSNGFPGFQLFNAGQVDRTGLEWILRTTPIRGDRLALDLTLSGSTNSYNIASLGAGTDFVSLTSNTGHRVGYAPGAWWDRRVVSAGYDPVTKRATNLMCDDNKGGTVACASAPRVFLGNSVPTSEGSLTAGLTIFGNLRINSFLDWRGGYKKLDGNYRVRCGAFVLCRELYYPDEVEDKALLGAVQAGTAYTHHLIYDASFMRLRELSATYTLPARFASTVRASRATVTLAGRNLALWTNFPGIEPEASFNGGTRGGAFGQWEQNVLPQLRQFVATVNFNF</sequence>
<feature type="domain" description="TonB-dependent receptor-like beta-barrel" evidence="12">
    <location>
        <begin position="455"/>
        <end position="852"/>
    </location>
</feature>
<dbReference type="Pfam" id="PF13620">
    <property type="entry name" value="CarboxypepD_reg"/>
    <property type="match status" value="1"/>
</dbReference>
<comment type="subcellular location">
    <subcellularLocation>
        <location evidence="1 10">Cell outer membrane</location>
        <topology evidence="1 10">Multi-pass membrane protein</topology>
    </subcellularLocation>
</comment>
<dbReference type="Gene3D" id="2.60.40.1120">
    <property type="entry name" value="Carboxypeptidase-like, regulatory domain"/>
    <property type="match status" value="1"/>
</dbReference>
<dbReference type="InterPro" id="IPR000531">
    <property type="entry name" value="Beta-barrel_TonB"/>
</dbReference>
<evidence type="ECO:0000313" key="14">
    <source>
        <dbReference type="EMBL" id="HCT58478.1"/>
    </source>
</evidence>
<dbReference type="InterPro" id="IPR012910">
    <property type="entry name" value="Plug_dom"/>
</dbReference>
<evidence type="ECO:0000256" key="11">
    <source>
        <dbReference type="RuleBase" id="RU003357"/>
    </source>
</evidence>
<dbReference type="PANTHER" id="PTHR30069">
    <property type="entry name" value="TONB-DEPENDENT OUTER MEMBRANE RECEPTOR"/>
    <property type="match status" value="1"/>
</dbReference>
<dbReference type="InterPro" id="IPR036942">
    <property type="entry name" value="Beta-barrel_TonB_sf"/>
</dbReference>
<evidence type="ECO:0000256" key="2">
    <source>
        <dbReference type="ARBA" id="ARBA00022448"/>
    </source>
</evidence>
<dbReference type="SUPFAM" id="SSF56935">
    <property type="entry name" value="Porins"/>
    <property type="match status" value="1"/>
</dbReference>
<keyword evidence="4 10" id="KW-0812">Transmembrane</keyword>
<accession>A0A3D4VCW7</accession>
<dbReference type="PANTHER" id="PTHR30069:SF29">
    <property type="entry name" value="HEMOGLOBIN AND HEMOGLOBIN-HAPTOGLOBIN-BINDING PROTEIN 1-RELATED"/>
    <property type="match status" value="1"/>
</dbReference>
<feature type="domain" description="TonB-dependent receptor plug" evidence="13">
    <location>
        <begin position="173"/>
        <end position="298"/>
    </location>
</feature>
<dbReference type="PROSITE" id="PS52016">
    <property type="entry name" value="TONB_DEPENDENT_REC_3"/>
    <property type="match status" value="1"/>
</dbReference>
<evidence type="ECO:0000256" key="10">
    <source>
        <dbReference type="PROSITE-ProRule" id="PRU01360"/>
    </source>
</evidence>
<name>A0A3D4VCW7_9BACT</name>
<evidence type="ECO:0000256" key="6">
    <source>
        <dbReference type="ARBA" id="ARBA00023077"/>
    </source>
</evidence>
<dbReference type="EMBL" id="DPIY01000010">
    <property type="protein sequence ID" value="HCT58478.1"/>
    <property type="molecule type" value="Genomic_DNA"/>
</dbReference>
<dbReference type="Pfam" id="PF00593">
    <property type="entry name" value="TonB_dep_Rec_b-barrel"/>
    <property type="match status" value="1"/>
</dbReference>
<dbReference type="Gene3D" id="2.170.130.10">
    <property type="entry name" value="TonB-dependent receptor, plug domain"/>
    <property type="match status" value="1"/>
</dbReference>
<evidence type="ECO:0000256" key="4">
    <source>
        <dbReference type="ARBA" id="ARBA00022692"/>
    </source>
</evidence>
<dbReference type="InterPro" id="IPR039426">
    <property type="entry name" value="TonB-dep_rcpt-like"/>
</dbReference>
<dbReference type="InterPro" id="IPR008969">
    <property type="entry name" value="CarboxyPept-like_regulatory"/>
</dbReference>
<evidence type="ECO:0000256" key="7">
    <source>
        <dbReference type="ARBA" id="ARBA00023136"/>
    </source>
</evidence>
<evidence type="ECO:0000313" key="15">
    <source>
        <dbReference type="Proteomes" id="UP000264071"/>
    </source>
</evidence>
<dbReference type="InterPro" id="IPR037066">
    <property type="entry name" value="Plug_dom_sf"/>
</dbReference>
<comment type="caution">
    <text evidence="14">The sequence shown here is derived from an EMBL/GenBank/DDBJ whole genome shotgun (WGS) entry which is preliminary data.</text>
</comment>
<keyword evidence="9 10" id="KW-0998">Cell outer membrane</keyword>
<gene>
    <name evidence="14" type="ORF">DGD08_14835</name>
</gene>
<dbReference type="AlphaFoldDB" id="A0A3D4VCW7"/>
<dbReference type="InterPro" id="IPR023996">
    <property type="entry name" value="TonB-dep_OMP_SusC/RagA"/>
</dbReference>
<protein>
    <submittedName>
        <fullName evidence="14">SusC/RagA family TonB-linked outer membrane protein</fullName>
    </submittedName>
</protein>
<evidence type="ECO:0000256" key="8">
    <source>
        <dbReference type="ARBA" id="ARBA00023170"/>
    </source>
</evidence>
<keyword evidence="5" id="KW-0732">Signal</keyword>
<evidence type="ECO:0000256" key="3">
    <source>
        <dbReference type="ARBA" id="ARBA00022452"/>
    </source>
</evidence>
<dbReference type="GO" id="GO:0009279">
    <property type="term" value="C:cell outer membrane"/>
    <property type="evidence" value="ECO:0007669"/>
    <property type="project" value="UniProtKB-SubCell"/>
</dbReference>
<dbReference type="GO" id="GO:0044718">
    <property type="term" value="P:siderophore transmembrane transport"/>
    <property type="evidence" value="ECO:0007669"/>
    <property type="project" value="TreeGrafter"/>
</dbReference>
<keyword evidence="2 10" id="KW-0813">Transport</keyword>
<organism evidence="14 15">
    <name type="scientific">Gemmatimonas aurantiaca</name>
    <dbReference type="NCBI Taxonomy" id="173480"/>
    <lineage>
        <taxon>Bacteria</taxon>
        <taxon>Pseudomonadati</taxon>
        <taxon>Gemmatimonadota</taxon>
        <taxon>Gemmatimonadia</taxon>
        <taxon>Gemmatimonadales</taxon>
        <taxon>Gemmatimonadaceae</taxon>
        <taxon>Gemmatimonas</taxon>
    </lineage>
</organism>
<evidence type="ECO:0000259" key="12">
    <source>
        <dbReference type="Pfam" id="PF00593"/>
    </source>
</evidence>
<evidence type="ECO:0000259" key="13">
    <source>
        <dbReference type="Pfam" id="PF07715"/>
    </source>
</evidence>
<dbReference type="GO" id="GO:0015344">
    <property type="term" value="F:siderophore uptake transmembrane transporter activity"/>
    <property type="evidence" value="ECO:0007669"/>
    <property type="project" value="TreeGrafter"/>
</dbReference>
<evidence type="ECO:0000256" key="1">
    <source>
        <dbReference type="ARBA" id="ARBA00004571"/>
    </source>
</evidence>
<proteinExistence type="inferred from homology"/>
<evidence type="ECO:0000256" key="9">
    <source>
        <dbReference type="ARBA" id="ARBA00023237"/>
    </source>
</evidence>
<keyword evidence="3 10" id="KW-1134">Transmembrane beta strand</keyword>
<keyword evidence="6 11" id="KW-0798">TonB box</keyword>
<keyword evidence="8" id="KW-0675">Receptor</keyword>
<reference evidence="14 15" key="1">
    <citation type="journal article" date="2018" name="Nat. Biotechnol.">
        <title>A standardized bacterial taxonomy based on genome phylogeny substantially revises the tree of life.</title>
        <authorList>
            <person name="Parks D.H."/>
            <person name="Chuvochina M."/>
            <person name="Waite D.W."/>
            <person name="Rinke C."/>
            <person name="Skarshewski A."/>
            <person name="Chaumeil P.A."/>
            <person name="Hugenholtz P."/>
        </authorList>
    </citation>
    <scope>NUCLEOTIDE SEQUENCE [LARGE SCALE GENOMIC DNA]</scope>
    <source>
        <strain evidence="14">UBA8844</strain>
    </source>
</reference>
<evidence type="ECO:0000256" key="5">
    <source>
        <dbReference type="ARBA" id="ARBA00022729"/>
    </source>
</evidence>
<dbReference type="NCBIfam" id="TIGR04056">
    <property type="entry name" value="OMP_RagA_SusC"/>
    <property type="match status" value="1"/>
</dbReference>
<dbReference type="SUPFAM" id="SSF49464">
    <property type="entry name" value="Carboxypeptidase regulatory domain-like"/>
    <property type="match status" value="1"/>
</dbReference>
<keyword evidence="7 10" id="KW-0472">Membrane</keyword>
<dbReference type="Proteomes" id="UP000264071">
    <property type="component" value="Unassembled WGS sequence"/>
</dbReference>